<proteinExistence type="inferred from homology"/>
<dbReference type="STRING" id="34097.SAMN02745150_00480"/>
<dbReference type="GO" id="GO:0005737">
    <property type="term" value="C:cytoplasm"/>
    <property type="evidence" value="ECO:0007669"/>
    <property type="project" value="TreeGrafter"/>
</dbReference>
<dbReference type="Pfam" id="PF02594">
    <property type="entry name" value="DUF167"/>
    <property type="match status" value="1"/>
</dbReference>
<dbReference type="Proteomes" id="UP000240042">
    <property type="component" value="Unassembled WGS sequence"/>
</dbReference>
<evidence type="ECO:0000256" key="1">
    <source>
        <dbReference type="ARBA" id="ARBA00010364"/>
    </source>
</evidence>
<dbReference type="AlphaFoldDB" id="A0A1I1DB68"/>
<dbReference type="PANTHER" id="PTHR13420:SF7">
    <property type="entry name" value="UPF0235 PROTEIN C15ORF40"/>
    <property type="match status" value="1"/>
</dbReference>
<gene>
    <name evidence="3" type="ORF">SAMN02745150_00480</name>
</gene>
<dbReference type="HAMAP" id="MF_00634">
    <property type="entry name" value="UPF0235"/>
    <property type="match status" value="1"/>
</dbReference>
<evidence type="ECO:0000313" key="3">
    <source>
        <dbReference type="EMBL" id="SFB72195.1"/>
    </source>
</evidence>
<dbReference type="InterPro" id="IPR003746">
    <property type="entry name" value="DUF167"/>
</dbReference>
<organism evidence="3 4">
    <name type="scientific">Brevinema andersonii</name>
    <dbReference type="NCBI Taxonomy" id="34097"/>
    <lineage>
        <taxon>Bacteria</taxon>
        <taxon>Pseudomonadati</taxon>
        <taxon>Spirochaetota</taxon>
        <taxon>Spirochaetia</taxon>
        <taxon>Brevinematales</taxon>
        <taxon>Brevinemataceae</taxon>
        <taxon>Brevinema</taxon>
    </lineage>
</organism>
<sequence>MKLELTVVPKSSRTVLIRENQGLKLKITASPVDGQANKAVIDYFSNLLSCPKKSIHIVSGLKSKRKILIFDIPDKKDICSKIKNALRE</sequence>
<accession>A0A1I1DB68</accession>
<dbReference type="RefSeq" id="WP_092318143.1">
    <property type="nucleotide sequence ID" value="NZ_FOKY01000001.1"/>
</dbReference>
<dbReference type="Gene3D" id="3.30.1200.10">
    <property type="entry name" value="YggU-like"/>
    <property type="match status" value="1"/>
</dbReference>
<comment type="similarity">
    <text evidence="1 2">Belongs to the UPF0235 family.</text>
</comment>
<dbReference type="NCBIfam" id="TIGR00251">
    <property type="entry name" value="DUF167 family protein"/>
    <property type="match status" value="1"/>
</dbReference>
<evidence type="ECO:0000256" key="2">
    <source>
        <dbReference type="HAMAP-Rule" id="MF_00634"/>
    </source>
</evidence>
<dbReference type="OrthoDB" id="9800587at2"/>
<dbReference type="InterPro" id="IPR036591">
    <property type="entry name" value="YggU-like_sf"/>
</dbReference>
<evidence type="ECO:0000313" key="4">
    <source>
        <dbReference type="Proteomes" id="UP000240042"/>
    </source>
</evidence>
<reference evidence="4" key="1">
    <citation type="submission" date="2016-10" db="EMBL/GenBank/DDBJ databases">
        <authorList>
            <person name="Varghese N."/>
            <person name="Submissions S."/>
        </authorList>
    </citation>
    <scope>NUCLEOTIDE SEQUENCE [LARGE SCALE GENOMIC DNA]</scope>
    <source>
        <strain evidence="4">ATCC 43811</strain>
    </source>
</reference>
<keyword evidence="4" id="KW-1185">Reference proteome</keyword>
<dbReference type="SMART" id="SM01152">
    <property type="entry name" value="DUF167"/>
    <property type="match status" value="1"/>
</dbReference>
<name>A0A1I1DB68_BREAD</name>
<protein>
    <recommendedName>
        <fullName evidence="2">UPF0235 protein SAMN02745150_00480</fullName>
    </recommendedName>
</protein>
<dbReference type="EMBL" id="FOKY01000001">
    <property type="protein sequence ID" value="SFB72195.1"/>
    <property type="molecule type" value="Genomic_DNA"/>
</dbReference>
<dbReference type="SUPFAM" id="SSF69786">
    <property type="entry name" value="YggU-like"/>
    <property type="match status" value="1"/>
</dbReference>
<dbReference type="PANTHER" id="PTHR13420">
    <property type="entry name" value="UPF0235 PROTEIN C15ORF40"/>
    <property type="match status" value="1"/>
</dbReference>